<evidence type="ECO:0000313" key="2">
    <source>
        <dbReference type="Proteomes" id="UP000218767"/>
    </source>
</evidence>
<organism evidence="1 2">
    <name type="scientific">SAR86 cluster bacterium</name>
    <dbReference type="NCBI Taxonomy" id="2030880"/>
    <lineage>
        <taxon>Bacteria</taxon>
        <taxon>Pseudomonadati</taxon>
        <taxon>Pseudomonadota</taxon>
        <taxon>Gammaproteobacteria</taxon>
        <taxon>SAR86 cluster</taxon>
    </lineage>
</organism>
<sequence>MNMKKEMAMLTRAFIVATIASVLVLISGSSMAESRTVIRTIEDACKLDKYRNACPEVFVTHEHPDYKAPANGDVCSDGEKGNMADLEDYLLDEGLVLAPRVQRLDNARIVQNPEFWAIKCARVLDRMTPANPNVLQTALYWENWSLIQSIFRDITRPYRNTINVNIVFMNEKGERETLLDWLDHAIEVSTGVITERLEGTRAKFTAPPYNARTIGELNLIDSQ</sequence>
<reference evidence="2" key="1">
    <citation type="submission" date="2017-08" db="EMBL/GenBank/DDBJ databases">
        <title>A dynamic microbial community with high functional redundancy inhabits the cold, oxic subseafloor aquifer.</title>
        <authorList>
            <person name="Tully B.J."/>
            <person name="Wheat C.G."/>
            <person name="Glazer B.T."/>
            <person name="Huber J.A."/>
        </authorList>
    </citation>
    <scope>NUCLEOTIDE SEQUENCE [LARGE SCALE GENOMIC DNA]</scope>
</reference>
<gene>
    <name evidence="1" type="ORF">COB20_06820</name>
</gene>
<proteinExistence type="predicted"/>
<dbReference type="AlphaFoldDB" id="A0A2A4X6S5"/>
<dbReference type="EMBL" id="NVUL01000034">
    <property type="protein sequence ID" value="PCI78328.1"/>
    <property type="molecule type" value="Genomic_DNA"/>
</dbReference>
<accession>A0A2A4X6S5</accession>
<dbReference type="Proteomes" id="UP000218767">
    <property type="component" value="Unassembled WGS sequence"/>
</dbReference>
<evidence type="ECO:0000313" key="1">
    <source>
        <dbReference type="EMBL" id="PCI78328.1"/>
    </source>
</evidence>
<comment type="caution">
    <text evidence="1">The sequence shown here is derived from an EMBL/GenBank/DDBJ whole genome shotgun (WGS) entry which is preliminary data.</text>
</comment>
<name>A0A2A4X6S5_9GAMM</name>
<protein>
    <submittedName>
        <fullName evidence="1">Uncharacterized protein</fullName>
    </submittedName>
</protein>